<evidence type="ECO:0000313" key="5">
    <source>
        <dbReference type="Proteomes" id="UP001589610"/>
    </source>
</evidence>
<feature type="signal peptide" evidence="2">
    <location>
        <begin position="1"/>
        <end position="21"/>
    </location>
</feature>
<dbReference type="SUPFAM" id="SSF56601">
    <property type="entry name" value="beta-lactamase/transpeptidase-like"/>
    <property type="match status" value="1"/>
</dbReference>
<dbReference type="InterPro" id="IPR000871">
    <property type="entry name" value="Beta-lactam_class-A"/>
</dbReference>
<feature type="domain" description="Beta-lactamase class A catalytic" evidence="3">
    <location>
        <begin position="163"/>
        <end position="306"/>
    </location>
</feature>
<dbReference type="Proteomes" id="UP001589610">
    <property type="component" value="Unassembled WGS sequence"/>
</dbReference>
<accession>A0ABV5TRA0</accession>
<keyword evidence="4" id="KW-0378">Hydrolase</keyword>
<dbReference type="PANTHER" id="PTHR35333">
    <property type="entry name" value="BETA-LACTAMASE"/>
    <property type="match status" value="1"/>
</dbReference>
<dbReference type="RefSeq" id="WP_386162796.1">
    <property type="nucleotide sequence ID" value="NZ_JBHMBS010000036.1"/>
</dbReference>
<keyword evidence="2" id="KW-0732">Signal</keyword>
<proteinExistence type="predicted"/>
<dbReference type="InterPro" id="IPR012338">
    <property type="entry name" value="Beta-lactam/transpept-like"/>
</dbReference>
<comment type="caution">
    <text evidence="4">The sequence shown here is derived from an EMBL/GenBank/DDBJ whole genome shotgun (WGS) entry which is preliminary data.</text>
</comment>
<evidence type="ECO:0000256" key="2">
    <source>
        <dbReference type="SAM" id="SignalP"/>
    </source>
</evidence>
<organism evidence="4 5">
    <name type="scientific">Streptosporangium vulgare</name>
    <dbReference type="NCBI Taxonomy" id="46190"/>
    <lineage>
        <taxon>Bacteria</taxon>
        <taxon>Bacillati</taxon>
        <taxon>Actinomycetota</taxon>
        <taxon>Actinomycetes</taxon>
        <taxon>Streptosporangiales</taxon>
        <taxon>Streptosporangiaceae</taxon>
        <taxon>Streptosporangium</taxon>
    </lineage>
</organism>
<dbReference type="EMBL" id="JBHMBS010000036">
    <property type="protein sequence ID" value="MFB9681659.1"/>
    <property type="molecule type" value="Genomic_DNA"/>
</dbReference>
<feature type="region of interest" description="Disordered" evidence="1">
    <location>
        <begin position="30"/>
        <end position="49"/>
    </location>
</feature>
<name>A0ABV5TRA0_9ACTN</name>
<protein>
    <submittedName>
        <fullName evidence="4">Serine hydrolase</fullName>
    </submittedName>
</protein>
<feature type="compositionally biased region" description="Low complexity" evidence="1">
    <location>
        <begin position="30"/>
        <end position="40"/>
    </location>
</feature>
<dbReference type="InterPro" id="IPR045155">
    <property type="entry name" value="Beta-lactam_cat"/>
</dbReference>
<sequence>MRARNRAAAAAVLLITAQATACSTCQGLTPVSMPTSSSSPEGQAAPLVPASGTPSPAPFLAVVPAVPAPVFPGAGAPQAPGRVRDARSPKIFPKKLGHTLDVFLARYGGRTAASVHDLGTGRRYNYHQTLQLPSANTSKVSILTALLLGTRWRELGERARADAKNMIRFSDNEAAGRLYERIGLEPGLASANRRFGLKRTYTPGRRCVDLHCWSIAQTTAEDQIRLVKALATGESPLAPAERRRILGLMERVTPEQKWGISAGACGNDQVSLKNGWLRHMANGRWAVASAGLIRGHGHDYAVAVLTEDSPSMETGIARIEGVTERLMDAFRGERGCERTVS</sequence>
<keyword evidence="5" id="KW-1185">Reference proteome</keyword>
<evidence type="ECO:0000259" key="3">
    <source>
        <dbReference type="Pfam" id="PF13354"/>
    </source>
</evidence>
<reference evidence="4 5" key="1">
    <citation type="submission" date="2024-09" db="EMBL/GenBank/DDBJ databases">
        <authorList>
            <person name="Sun Q."/>
            <person name="Mori K."/>
        </authorList>
    </citation>
    <scope>NUCLEOTIDE SEQUENCE [LARGE SCALE GENOMIC DNA]</scope>
    <source>
        <strain evidence="4 5">JCM 3028</strain>
    </source>
</reference>
<gene>
    <name evidence="4" type="ORF">ACFFRH_39795</name>
</gene>
<evidence type="ECO:0000256" key="1">
    <source>
        <dbReference type="SAM" id="MobiDB-lite"/>
    </source>
</evidence>
<evidence type="ECO:0000313" key="4">
    <source>
        <dbReference type="EMBL" id="MFB9681659.1"/>
    </source>
</evidence>
<dbReference type="Pfam" id="PF13354">
    <property type="entry name" value="Beta-lactamase2"/>
    <property type="match status" value="1"/>
</dbReference>
<dbReference type="Gene3D" id="3.40.710.10">
    <property type="entry name" value="DD-peptidase/beta-lactamase superfamily"/>
    <property type="match status" value="1"/>
</dbReference>
<feature type="chain" id="PRO_5046004934" evidence="2">
    <location>
        <begin position="22"/>
        <end position="341"/>
    </location>
</feature>
<dbReference type="PANTHER" id="PTHR35333:SF3">
    <property type="entry name" value="BETA-LACTAMASE-TYPE TRANSPEPTIDASE FOLD CONTAINING PROTEIN"/>
    <property type="match status" value="1"/>
</dbReference>
<dbReference type="GO" id="GO:0016787">
    <property type="term" value="F:hydrolase activity"/>
    <property type="evidence" value="ECO:0007669"/>
    <property type="project" value="UniProtKB-KW"/>
</dbReference>